<dbReference type="PANTHER" id="PTHR41523">
    <property type="entry name" value="TWO-COMPONENT SYSTEM SENSOR PROTEIN"/>
    <property type="match status" value="1"/>
</dbReference>
<dbReference type="InterPro" id="IPR001610">
    <property type="entry name" value="PAC"/>
</dbReference>
<dbReference type="NCBIfam" id="TIGR00229">
    <property type="entry name" value="sensory_box"/>
    <property type="match status" value="1"/>
</dbReference>
<evidence type="ECO:0000256" key="14">
    <source>
        <dbReference type="ARBA" id="ARBA00023026"/>
    </source>
</evidence>
<dbReference type="InterPro" id="IPR000014">
    <property type="entry name" value="PAS"/>
</dbReference>
<dbReference type="AlphaFoldDB" id="T0HFJ8"/>
<reference evidence="19 20" key="1">
    <citation type="journal article" date="2013" name="Genome Announc.">
        <title>Draft Genome Sequence of Sphingobium lactosutens Strain DS20T, Isolated from a Hexachlorocyclohexane Dumpsite.</title>
        <authorList>
            <person name="Kumar R."/>
            <person name="Dwivedi V."/>
            <person name="Negi V."/>
            <person name="Khurana J.P."/>
            <person name="Lal R."/>
        </authorList>
    </citation>
    <scope>NUCLEOTIDE SEQUENCE [LARGE SCALE GENOMIC DNA]</scope>
    <source>
        <strain evidence="19 20">DS20</strain>
    </source>
</reference>
<dbReference type="GO" id="GO:0006355">
    <property type="term" value="P:regulation of DNA-templated transcription"/>
    <property type="evidence" value="ECO:0007669"/>
    <property type="project" value="InterPro"/>
</dbReference>
<dbReference type="InterPro" id="IPR036890">
    <property type="entry name" value="HATPase_C_sf"/>
</dbReference>
<evidence type="ECO:0000256" key="3">
    <source>
        <dbReference type="ARBA" id="ARBA00022543"/>
    </source>
</evidence>
<dbReference type="Gene3D" id="3.30.450.20">
    <property type="entry name" value="PAS domain"/>
    <property type="match status" value="1"/>
</dbReference>
<accession>T0HFJ8</accession>
<evidence type="ECO:0000256" key="1">
    <source>
        <dbReference type="ARBA" id="ARBA00000085"/>
    </source>
</evidence>
<keyword evidence="6" id="KW-0285">Flavoprotein</keyword>
<evidence type="ECO:0000256" key="9">
    <source>
        <dbReference type="ARBA" id="ARBA00022737"/>
    </source>
</evidence>
<evidence type="ECO:0000256" key="10">
    <source>
        <dbReference type="ARBA" id="ARBA00022741"/>
    </source>
</evidence>
<dbReference type="Gene3D" id="3.30.565.10">
    <property type="entry name" value="Histidine kinase-like ATPase, C-terminal domain"/>
    <property type="match status" value="1"/>
</dbReference>
<feature type="domain" description="PAS" evidence="17">
    <location>
        <begin position="38"/>
        <end position="107"/>
    </location>
</feature>
<dbReference type="SMART" id="SM00086">
    <property type="entry name" value="PAC"/>
    <property type="match status" value="1"/>
</dbReference>
<dbReference type="EC" id="2.7.13.3" evidence="2"/>
<dbReference type="SMART" id="SM00911">
    <property type="entry name" value="HWE_HK"/>
    <property type="match status" value="1"/>
</dbReference>
<proteinExistence type="predicted"/>
<keyword evidence="8" id="KW-0808">Transferase</keyword>
<evidence type="ECO:0000256" key="8">
    <source>
        <dbReference type="ARBA" id="ARBA00022679"/>
    </source>
</evidence>
<evidence type="ECO:0000256" key="11">
    <source>
        <dbReference type="ARBA" id="ARBA00022777"/>
    </source>
</evidence>
<dbReference type="CDD" id="cd00130">
    <property type="entry name" value="PAS"/>
    <property type="match status" value="1"/>
</dbReference>
<dbReference type="InterPro" id="IPR000700">
    <property type="entry name" value="PAS-assoc_C"/>
</dbReference>
<evidence type="ECO:0000256" key="7">
    <source>
        <dbReference type="ARBA" id="ARBA00022643"/>
    </source>
</evidence>
<dbReference type="Pfam" id="PF00989">
    <property type="entry name" value="PAS"/>
    <property type="match status" value="1"/>
</dbReference>
<dbReference type="eggNOG" id="COG3920">
    <property type="taxonomic scope" value="Bacteria"/>
</dbReference>
<protein>
    <recommendedName>
        <fullName evidence="2">histidine kinase</fullName>
        <ecNumber evidence="2">2.7.13.3</ecNumber>
    </recommendedName>
</protein>
<keyword evidence="11" id="KW-0418">Kinase</keyword>
<evidence type="ECO:0000256" key="6">
    <source>
        <dbReference type="ARBA" id="ARBA00022630"/>
    </source>
</evidence>
<keyword evidence="5" id="KW-0716">Sensory transduction</keyword>
<dbReference type="GO" id="GO:0005524">
    <property type="term" value="F:ATP binding"/>
    <property type="evidence" value="ECO:0007669"/>
    <property type="project" value="UniProtKB-KW"/>
</dbReference>
<dbReference type="Proteomes" id="UP000015531">
    <property type="component" value="Unassembled WGS sequence"/>
</dbReference>
<keyword evidence="7" id="KW-0288">FMN</keyword>
<dbReference type="InterPro" id="IPR011102">
    <property type="entry name" value="Sig_transdc_His_kinase_HWE"/>
</dbReference>
<keyword evidence="4" id="KW-0597">Phosphoprotein</keyword>
<feature type="compositionally biased region" description="Polar residues" evidence="16">
    <location>
        <begin position="8"/>
        <end position="17"/>
    </location>
</feature>
<dbReference type="Pfam" id="PF07536">
    <property type="entry name" value="HWE_HK"/>
    <property type="match status" value="1"/>
</dbReference>
<comment type="catalytic activity">
    <reaction evidence="1">
        <text>ATP + protein L-histidine = ADP + protein N-phospho-L-histidine.</text>
        <dbReference type="EC" id="2.7.13.3"/>
    </reaction>
</comment>
<dbReference type="PROSITE" id="PS50113">
    <property type="entry name" value="PAC"/>
    <property type="match status" value="1"/>
</dbReference>
<feature type="domain" description="PAC" evidence="18">
    <location>
        <begin position="109"/>
        <end position="163"/>
    </location>
</feature>
<dbReference type="PANTHER" id="PTHR41523:SF8">
    <property type="entry name" value="ETHYLENE RESPONSE SENSOR PROTEIN"/>
    <property type="match status" value="1"/>
</dbReference>
<keyword evidence="9" id="KW-0677">Repeat</keyword>
<organism evidence="19 20">
    <name type="scientific">Sphingobium lactosutens DS20</name>
    <dbReference type="NCBI Taxonomy" id="1331060"/>
    <lineage>
        <taxon>Bacteria</taxon>
        <taxon>Pseudomonadati</taxon>
        <taxon>Pseudomonadota</taxon>
        <taxon>Alphaproteobacteria</taxon>
        <taxon>Sphingomonadales</taxon>
        <taxon>Sphingomonadaceae</taxon>
        <taxon>Sphingobium</taxon>
    </lineage>
</organism>
<evidence type="ECO:0000256" key="15">
    <source>
        <dbReference type="ARBA" id="ARBA00023170"/>
    </source>
</evidence>
<dbReference type="GO" id="GO:0009881">
    <property type="term" value="F:photoreceptor activity"/>
    <property type="evidence" value="ECO:0007669"/>
    <property type="project" value="UniProtKB-KW"/>
</dbReference>
<dbReference type="InterPro" id="IPR035965">
    <property type="entry name" value="PAS-like_dom_sf"/>
</dbReference>
<keyword evidence="20" id="KW-1185">Reference proteome</keyword>
<dbReference type="GO" id="GO:0004673">
    <property type="term" value="F:protein histidine kinase activity"/>
    <property type="evidence" value="ECO:0007669"/>
    <property type="project" value="UniProtKB-EC"/>
</dbReference>
<dbReference type="PATRIC" id="fig|1331060.3.peg.5028"/>
<name>T0HFJ8_9SPHN</name>
<evidence type="ECO:0000256" key="4">
    <source>
        <dbReference type="ARBA" id="ARBA00022553"/>
    </source>
</evidence>
<gene>
    <name evidence="19" type="ORF">RLDS_25870</name>
</gene>
<evidence type="ECO:0000256" key="12">
    <source>
        <dbReference type="ARBA" id="ARBA00022840"/>
    </source>
</evidence>
<keyword evidence="12" id="KW-0067">ATP-binding</keyword>
<comment type="caution">
    <text evidence="19">The sequence shown here is derived from an EMBL/GenBank/DDBJ whole genome shotgun (WGS) entry which is preliminary data.</text>
</comment>
<evidence type="ECO:0000313" key="20">
    <source>
        <dbReference type="Proteomes" id="UP000015531"/>
    </source>
</evidence>
<dbReference type="PROSITE" id="PS50112">
    <property type="entry name" value="PAS"/>
    <property type="match status" value="1"/>
</dbReference>
<evidence type="ECO:0000256" key="2">
    <source>
        <dbReference type="ARBA" id="ARBA00012438"/>
    </source>
</evidence>
<dbReference type="InterPro" id="IPR013767">
    <property type="entry name" value="PAS_fold"/>
</dbReference>
<evidence type="ECO:0000259" key="18">
    <source>
        <dbReference type="PROSITE" id="PS50113"/>
    </source>
</evidence>
<keyword evidence="10" id="KW-0547">Nucleotide-binding</keyword>
<dbReference type="SMART" id="SM00091">
    <property type="entry name" value="PAS"/>
    <property type="match status" value="1"/>
</dbReference>
<dbReference type="SUPFAM" id="SSF55785">
    <property type="entry name" value="PYP-like sensor domain (PAS domain)"/>
    <property type="match status" value="1"/>
</dbReference>
<keyword evidence="13" id="KW-0157">Chromophore</keyword>
<evidence type="ECO:0000259" key="17">
    <source>
        <dbReference type="PROSITE" id="PS50112"/>
    </source>
</evidence>
<evidence type="ECO:0000256" key="5">
    <source>
        <dbReference type="ARBA" id="ARBA00022606"/>
    </source>
</evidence>
<keyword evidence="15" id="KW-0675">Receptor</keyword>
<feature type="region of interest" description="Disordered" evidence="16">
    <location>
        <begin position="1"/>
        <end position="22"/>
    </location>
</feature>
<keyword evidence="14" id="KW-0843">Virulence</keyword>
<evidence type="ECO:0000256" key="16">
    <source>
        <dbReference type="SAM" id="MobiDB-lite"/>
    </source>
</evidence>
<keyword evidence="3" id="KW-0600">Photoreceptor protein</keyword>
<evidence type="ECO:0000313" key="19">
    <source>
        <dbReference type="EMBL" id="EQB10868.1"/>
    </source>
</evidence>
<sequence length="360" mass="38767">MQIVARNMSGSPTATTLRASLAESEAREANSRREAFEASAWLAAIVDNSDDAILSKSLDGIVMSWNAGAERLFGYTAAEAVGKPITIIIPEDRLHEEDTILAKLRRGERVADFETVRRRKDGSFIDIALTVSPVKDAAGNVLGASKIARDITPNRRAAEHQDLILREMNHRIKNLFALTTALVSISARETDDVDELAEDLTARFGALANAHALTLPDLAADTIENAKTTLATLLKVIVAAHEGREASRITIDGDDTAIGARALPTIALLLHELATNAAKYGALASADGRLAITIAVTGERMAMTWRETGAPDRAESTASEGFGSRLEKASVSTLHGSIERTWLNRGLEIRLQFPVADLNR</sequence>
<evidence type="ECO:0000256" key="13">
    <source>
        <dbReference type="ARBA" id="ARBA00022991"/>
    </source>
</evidence>
<dbReference type="EMBL" id="ATDP01000109">
    <property type="protein sequence ID" value="EQB10868.1"/>
    <property type="molecule type" value="Genomic_DNA"/>
</dbReference>